<dbReference type="PROSITE" id="PS00622">
    <property type="entry name" value="HTH_LUXR_1"/>
    <property type="match status" value="1"/>
</dbReference>
<dbReference type="OMA" id="FICCPEL"/>
<evidence type="ECO:0000256" key="1">
    <source>
        <dbReference type="ARBA" id="ARBA00023125"/>
    </source>
</evidence>
<dbReference type="EMBL" id="CP038008">
    <property type="protein sequence ID" value="QBY28371.1"/>
    <property type="molecule type" value="Genomic_DNA"/>
</dbReference>
<sequence length="215" mass="24628">MNIVIRSDDTYYKMGLIALLTNFLHNTCQQRTLTFADYQAENISDAQIIITVLRPGEMYLCHPELLNVAPKLMVGIVETEHMPARSALPDCLKQIVLIPQDATVAEISSVIKYHWLRKQNEEPVRGEQDCAGCTHRMFSERQGRMLELLLAGLSSRQVGEQMNIAQKTVLAHRQALLHKFRLRTNCELMRFLLAMQQKKSTRLRGFLETGNEIEC</sequence>
<protein>
    <submittedName>
        <fullName evidence="3">LuxR family transcriptional regulator</fullName>
    </submittedName>
</protein>
<dbReference type="InterPro" id="IPR016032">
    <property type="entry name" value="Sig_transdc_resp-reg_C-effctor"/>
</dbReference>
<dbReference type="PRINTS" id="PR00038">
    <property type="entry name" value="HTHLUXR"/>
</dbReference>
<dbReference type="InterPro" id="IPR036388">
    <property type="entry name" value="WH-like_DNA-bd_sf"/>
</dbReference>
<feature type="domain" description="HTH luxR-type" evidence="2">
    <location>
        <begin position="131"/>
        <end position="196"/>
    </location>
</feature>
<dbReference type="GO" id="GO:0006355">
    <property type="term" value="P:regulation of DNA-templated transcription"/>
    <property type="evidence" value="ECO:0007669"/>
    <property type="project" value="InterPro"/>
</dbReference>
<dbReference type="SUPFAM" id="SSF46894">
    <property type="entry name" value="C-terminal effector domain of the bipartite response regulators"/>
    <property type="match status" value="1"/>
</dbReference>
<dbReference type="GO" id="GO:0003677">
    <property type="term" value="F:DNA binding"/>
    <property type="evidence" value="ECO:0007669"/>
    <property type="project" value="UniProtKB-KW"/>
</dbReference>
<name>A0A482PDN6_CITRO</name>
<organism evidence="3">
    <name type="scientific">Citrobacter rodentium</name>
    <dbReference type="NCBI Taxonomy" id="67825"/>
    <lineage>
        <taxon>Bacteria</taxon>
        <taxon>Pseudomonadati</taxon>
        <taxon>Pseudomonadota</taxon>
        <taxon>Gammaproteobacteria</taxon>
        <taxon>Enterobacterales</taxon>
        <taxon>Enterobacteriaceae</taxon>
        <taxon>Citrobacter</taxon>
    </lineage>
</organism>
<keyword evidence="1" id="KW-0238">DNA-binding</keyword>
<dbReference type="Gene3D" id="1.10.10.10">
    <property type="entry name" value="Winged helix-like DNA-binding domain superfamily/Winged helix DNA-binding domain"/>
    <property type="match status" value="1"/>
</dbReference>
<dbReference type="PROSITE" id="PS50043">
    <property type="entry name" value="HTH_LUXR_2"/>
    <property type="match status" value="1"/>
</dbReference>
<dbReference type="AlphaFoldDB" id="A0A482PDN6"/>
<dbReference type="InterPro" id="IPR000792">
    <property type="entry name" value="Tscrpt_reg_LuxR_C"/>
</dbReference>
<accession>A0A482PDN6</accession>
<evidence type="ECO:0000259" key="2">
    <source>
        <dbReference type="PROSITE" id="PS50043"/>
    </source>
</evidence>
<dbReference type="Pfam" id="PF00196">
    <property type="entry name" value="GerE"/>
    <property type="match status" value="1"/>
</dbReference>
<reference evidence="3" key="1">
    <citation type="submission" date="2019-03" db="EMBL/GenBank/DDBJ databases">
        <title>Complete genome sequence of enteropathogenic Citrobacter rodentium strain DBS100.</title>
        <authorList>
            <person name="Popov G."/>
            <person name="Fiebig A."/>
            <person name="Shideler S."/>
            <person name="Coombes B."/>
            <person name="Savchenko A."/>
        </authorList>
    </citation>
    <scope>NUCLEOTIDE SEQUENCE</scope>
    <source>
        <strain evidence="3">DBS100</strain>
    </source>
</reference>
<proteinExistence type="predicted"/>
<dbReference type="SMART" id="SM00421">
    <property type="entry name" value="HTH_LUXR"/>
    <property type="match status" value="1"/>
</dbReference>
<gene>
    <name evidence="3" type="ORF">E2R62_05590</name>
</gene>
<evidence type="ECO:0000313" key="3">
    <source>
        <dbReference type="EMBL" id="QBY28371.1"/>
    </source>
</evidence>
<dbReference type="RefSeq" id="WP_012906050.1">
    <property type="nucleotide sequence ID" value="NZ_CAJTBI010000005.1"/>
</dbReference>